<dbReference type="GO" id="GO:0000981">
    <property type="term" value="F:DNA-binding transcription factor activity, RNA polymerase II-specific"/>
    <property type="evidence" value="ECO:0007669"/>
    <property type="project" value="TreeGrafter"/>
</dbReference>
<evidence type="ECO:0000256" key="4">
    <source>
        <dbReference type="ARBA" id="ARBA00022771"/>
    </source>
</evidence>
<evidence type="ECO:0000313" key="10">
    <source>
        <dbReference type="EMBL" id="EFO24534.1"/>
    </source>
</evidence>
<dbReference type="OrthoDB" id="6077919at2759"/>
<keyword evidence="5" id="KW-0862">Zinc</keyword>
<keyword evidence="2" id="KW-0479">Metal-binding</keyword>
<dbReference type="SMART" id="SM00355">
    <property type="entry name" value="ZnF_C2H2"/>
    <property type="match status" value="3"/>
</dbReference>
<dbReference type="EMBL" id="JH712406">
    <property type="protein sequence ID" value="EFO24534.1"/>
    <property type="molecule type" value="Genomic_DNA"/>
</dbReference>
<evidence type="ECO:0000256" key="7">
    <source>
        <dbReference type="PROSITE-ProRule" id="PRU00042"/>
    </source>
</evidence>
<dbReference type="RefSeq" id="XP_003139540.1">
    <property type="nucleotide sequence ID" value="XM_003139492.1"/>
</dbReference>
<keyword evidence="3" id="KW-0677">Repeat</keyword>
<evidence type="ECO:0000256" key="6">
    <source>
        <dbReference type="ARBA" id="ARBA00023242"/>
    </source>
</evidence>
<dbReference type="KEGG" id="loa:LOAG_03955"/>
<dbReference type="OMA" id="GHKKYYC"/>
<accession>A0A1S0U3H0</accession>
<feature type="domain" description="C2H2-type" evidence="9">
    <location>
        <begin position="288"/>
        <end position="316"/>
    </location>
</feature>
<protein>
    <recommendedName>
        <fullName evidence="9">C2H2-type domain-containing protein</fullName>
    </recommendedName>
</protein>
<dbReference type="InterPro" id="IPR013087">
    <property type="entry name" value="Znf_C2H2_type"/>
</dbReference>
<evidence type="ECO:0000256" key="8">
    <source>
        <dbReference type="SAM" id="MobiDB-lite"/>
    </source>
</evidence>
<dbReference type="PANTHER" id="PTHR24388">
    <property type="entry name" value="ZINC FINGER PROTEIN"/>
    <property type="match status" value="1"/>
</dbReference>
<dbReference type="GO" id="GO:0005634">
    <property type="term" value="C:nucleus"/>
    <property type="evidence" value="ECO:0007669"/>
    <property type="project" value="UniProtKB-SubCell"/>
</dbReference>
<dbReference type="PROSITE" id="PS50157">
    <property type="entry name" value="ZINC_FINGER_C2H2_2"/>
    <property type="match status" value="2"/>
</dbReference>
<evidence type="ECO:0000256" key="1">
    <source>
        <dbReference type="ARBA" id="ARBA00004123"/>
    </source>
</evidence>
<feature type="compositionally biased region" description="Basic residues" evidence="8">
    <location>
        <begin position="221"/>
        <end position="238"/>
    </location>
</feature>
<dbReference type="InterPro" id="IPR036236">
    <property type="entry name" value="Znf_C2H2_sf"/>
</dbReference>
<keyword evidence="4 7" id="KW-0863">Zinc-finger</keyword>
<dbReference type="GO" id="GO:0000978">
    <property type="term" value="F:RNA polymerase II cis-regulatory region sequence-specific DNA binding"/>
    <property type="evidence" value="ECO:0007669"/>
    <property type="project" value="TreeGrafter"/>
</dbReference>
<dbReference type="Gene3D" id="3.30.160.60">
    <property type="entry name" value="Classic Zinc Finger"/>
    <property type="match status" value="1"/>
</dbReference>
<evidence type="ECO:0000256" key="2">
    <source>
        <dbReference type="ARBA" id="ARBA00022723"/>
    </source>
</evidence>
<dbReference type="AlphaFoldDB" id="A0A1S0U3H0"/>
<feature type="compositionally biased region" description="Polar residues" evidence="8">
    <location>
        <begin position="15"/>
        <end position="29"/>
    </location>
</feature>
<dbReference type="InParanoid" id="A0A1S0U3H0"/>
<sequence>MCDINDRRKSRRKQCTPSRHSNIGTTVVTFTPDDDNNTIIESTTISNGTTVLKQDRKNAQEETNNEGLLECGQYLQQQQPVDPIQRLSPSTASSTSSLSTSADSANQSFDAYRKEMHTDQCINPIHTLYLPVAFHNHSVNNIQVLGYPQVLIPVAIHPHAQNILKPCLFIDEFMARNITIPNQICFGETRCLLNVTAMQQPFSQNAYNIPSASSTVFHNNNNKKRKGLSSNGIRKKRKSSNDLKPLDLTVRIKQFRQNANSSSSNCDSTEEDNSTIDKLLPSESDKKYRCDCGVSFSSEVTLNGHKKYYCHNNAKQAAPFREPQRKITYHCQQCDFLPISASQLAQHVRINHATVQAYVCQICGYRGYSQRGIRSHLRTHTEYADEKPDDLINSHVHFITTETKPAQCSNCYKNK</sequence>
<comment type="subcellular location">
    <subcellularLocation>
        <location evidence="1">Nucleus</location>
    </subcellularLocation>
</comment>
<evidence type="ECO:0000259" key="9">
    <source>
        <dbReference type="PROSITE" id="PS50157"/>
    </source>
</evidence>
<evidence type="ECO:0000256" key="3">
    <source>
        <dbReference type="ARBA" id="ARBA00022737"/>
    </source>
</evidence>
<proteinExistence type="predicted"/>
<organism evidence="10">
    <name type="scientific">Loa loa</name>
    <name type="common">Eye worm</name>
    <name type="synonym">Filaria loa</name>
    <dbReference type="NCBI Taxonomy" id="7209"/>
    <lineage>
        <taxon>Eukaryota</taxon>
        <taxon>Metazoa</taxon>
        <taxon>Ecdysozoa</taxon>
        <taxon>Nematoda</taxon>
        <taxon>Chromadorea</taxon>
        <taxon>Rhabditida</taxon>
        <taxon>Spirurina</taxon>
        <taxon>Spiruromorpha</taxon>
        <taxon>Filarioidea</taxon>
        <taxon>Onchocercidae</taxon>
        <taxon>Loa</taxon>
    </lineage>
</organism>
<dbReference type="PANTHER" id="PTHR24388:SF54">
    <property type="entry name" value="PROTEIN ESCARGOT"/>
    <property type="match status" value="1"/>
</dbReference>
<evidence type="ECO:0000256" key="5">
    <source>
        <dbReference type="ARBA" id="ARBA00022833"/>
    </source>
</evidence>
<dbReference type="GO" id="GO:0008270">
    <property type="term" value="F:zinc ion binding"/>
    <property type="evidence" value="ECO:0007669"/>
    <property type="project" value="UniProtKB-KW"/>
</dbReference>
<feature type="domain" description="C2H2-type" evidence="9">
    <location>
        <begin position="358"/>
        <end position="385"/>
    </location>
</feature>
<feature type="region of interest" description="Disordered" evidence="8">
    <location>
        <begin position="213"/>
        <end position="240"/>
    </location>
</feature>
<dbReference type="CTD" id="9941351"/>
<dbReference type="SUPFAM" id="SSF57667">
    <property type="entry name" value="beta-beta-alpha zinc fingers"/>
    <property type="match status" value="1"/>
</dbReference>
<dbReference type="InterPro" id="IPR050527">
    <property type="entry name" value="Snail/Krueppel_Znf"/>
</dbReference>
<gene>
    <name evidence="10" type="ORF">LOAG_03955</name>
</gene>
<dbReference type="GeneID" id="9941351"/>
<reference evidence="10" key="1">
    <citation type="submission" date="2012-04" db="EMBL/GenBank/DDBJ databases">
        <title>The Genome Sequence of Loa loa.</title>
        <authorList>
            <consortium name="The Broad Institute Genome Sequencing Platform"/>
            <consortium name="Broad Institute Genome Sequencing Center for Infectious Disease"/>
            <person name="Nutman T.B."/>
            <person name="Fink D.L."/>
            <person name="Russ C."/>
            <person name="Young S."/>
            <person name="Zeng Q."/>
            <person name="Gargeya S."/>
            <person name="Alvarado L."/>
            <person name="Berlin A."/>
            <person name="Chapman S.B."/>
            <person name="Chen Z."/>
            <person name="Freedman E."/>
            <person name="Gellesch M."/>
            <person name="Goldberg J."/>
            <person name="Griggs A."/>
            <person name="Gujja S."/>
            <person name="Heilman E.R."/>
            <person name="Heiman D."/>
            <person name="Howarth C."/>
            <person name="Mehta T."/>
            <person name="Neiman D."/>
            <person name="Pearson M."/>
            <person name="Roberts A."/>
            <person name="Saif S."/>
            <person name="Shea T."/>
            <person name="Shenoy N."/>
            <person name="Sisk P."/>
            <person name="Stolte C."/>
            <person name="Sykes S."/>
            <person name="White J."/>
            <person name="Yandava C."/>
            <person name="Haas B."/>
            <person name="Henn M.R."/>
            <person name="Nusbaum C."/>
            <person name="Birren B."/>
        </authorList>
    </citation>
    <scope>NUCLEOTIDE SEQUENCE [LARGE SCALE GENOMIC DNA]</scope>
</reference>
<dbReference type="FunCoup" id="A0A1S0U3H0">
    <property type="interactions" value="42"/>
</dbReference>
<name>A0A1S0U3H0_LOALO</name>
<feature type="region of interest" description="Disordered" evidence="8">
    <location>
        <begin position="1"/>
        <end position="29"/>
    </location>
</feature>
<keyword evidence="6" id="KW-0539">Nucleus</keyword>